<dbReference type="InParanoid" id="B8CFL0"/>
<dbReference type="GeneID" id="7443884"/>
<keyword evidence="5" id="KW-0698">rRNA processing</keyword>
<dbReference type="RefSeq" id="XP_002295038.1">
    <property type="nucleotide sequence ID" value="XM_002295002.1"/>
</dbReference>
<evidence type="ECO:0000259" key="11">
    <source>
        <dbReference type="Pfam" id="PF04452"/>
    </source>
</evidence>
<evidence type="ECO:0000256" key="10">
    <source>
        <dbReference type="ARBA" id="ARBA00047944"/>
    </source>
</evidence>
<keyword evidence="8" id="KW-0949">S-adenosyl-L-methionine</keyword>
<evidence type="ECO:0000256" key="2">
    <source>
        <dbReference type="ARBA" id="ARBA00005528"/>
    </source>
</evidence>
<comment type="similarity">
    <text evidence="2">Belongs to the RNA methyltransferase RsmE family.</text>
</comment>
<evidence type="ECO:0000256" key="1">
    <source>
        <dbReference type="ARBA" id="ARBA00004496"/>
    </source>
</evidence>
<dbReference type="KEGG" id="tps:THAPSDRAFT_11801"/>
<accession>B8CFL0</accession>
<protein>
    <recommendedName>
        <fullName evidence="3">16S rRNA (uracil(1498)-N(3))-methyltransferase</fullName>
        <ecNumber evidence="3">2.1.1.193</ecNumber>
    </recommendedName>
</protein>
<dbReference type="OMA" id="RECRTGY"/>
<proteinExistence type="inferred from homology"/>
<sequence>MNLILIKSSELSSSQSVDLSRSDERSKHILKHLKKQSGGVVSVGVVDGCKCKAVVELYPGTQEGDANGSDSTNKGDNSIRLVLQMETFVQPQNEPEITLILAVPFPARLKALWPVISSFTHVKRIVIVKGQLSNAEFFETSALLPKIYEPLIEKGMSQGGRTRSVKVDVCLQDSTISRTLLSKLGLLGGGGAGAAVDGIARIFLDCGDETVVPPPARDIVLKHCQNTTSVDHTPKAIVAVGPERGWTDEEANIFVDQCGFETATLGSSILRVDTAVIAGLGVVSAALDECLKDNTTVRASCKRERQEDE</sequence>
<dbReference type="SUPFAM" id="SSF75217">
    <property type="entry name" value="alpha/beta knot"/>
    <property type="match status" value="1"/>
</dbReference>
<evidence type="ECO:0000313" key="12">
    <source>
        <dbReference type="EMBL" id="EED87818.1"/>
    </source>
</evidence>
<dbReference type="Pfam" id="PF04452">
    <property type="entry name" value="Methyltrans_RNA"/>
    <property type="match status" value="1"/>
</dbReference>
<keyword evidence="4" id="KW-0963">Cytoplasm</keyword>
<comment type="catalytic activity">
    <reaction evidence="10">
        <text>uridine(1498) in 16S rRNA + S-adenosyl-L-methionine = N(3)-methyluridine(1498) in 16S rRNA + S-adenosyl-L-homocysteine + H(+)</text>
        <dbReference type="Rhea" id="RHEA:42920"/>
        <dbReference type="Rhea" id="RHEA-COMP:10283"/>
        <dbReference type="Rhea" id="RHEA-COMP:10284"/>
        <dbReference type="ChEBI" id="CHEBI:15378"/>
        <dbReference type="ChEBI" id="CHEBI:57856"/>
        <dbReference type="ChEBI" id="CHEBI:59789"/>
        <dbReference type="ChEBI" id="CHEBI:65315"/>
        <dbReference type="ChEBI" id="CHEBI:74502"/>
        <dbReference type="EC" id="2.1.1.193"/>
    </reaction>
</comment>
<evidence type="ECO:0000313" key="13">
    <source>
        <dbReference type="Proteomes" id="UP000001449"/>
    </source>
</evidence>
<evidence type="ECO:0000256" key="7">
    <source>
        <dbReference type="ARBA" id="ARBA00022679"/>
    </source>
</evidence>
<dbReference type="HOGENOM" id="CLU_067442_1_0_1"/>
<dbReference type="InterPro" id="IPR029026">
    <property type="entry name" value="tRNA_m1G_MTases_N"/>
</dbReference>
<dbReference type="EMBL" id="CM000653">
    <property type="protein sequence ID" value="EED87818.1"/>
    <property type="molecule type" value="Genomic_DNA"/>
</dbReference>
<dbReference type="InterPro" id="IPR006700">
    <property type="entry name" value="RsmE"/>
</dbReference>
<dbReference type="PaxDb" id="35128-Thaps11801"/>
<dbReference type="GO" id="GO:0005737">
    <property type="term" value="C:cytoplasm"/>
    <property type="evidence" value="ECO:0007669"/>
    <property type="project" value="UniProtKB-SubCell"/>
</dbReference>
<comment type="subcellular location">
    <subcellularLocation>
        <location evidence="1">Cytoplasm</location>
    </subcellularLocation>
</comment>
<evidence type="ECO:0000256" key="4">
    <source>
        <dbReference type="ARBA" id="ARBA00022490"/>
    </source>
</evidence>
<keyword evidence="6" id="KW-0489">Methyltransferase</keyword>
<evidence type="ECO:0000256" key="6">
    <source>
        <dbReference type="ARBA" id="ARBA00022603"/>
    </source>
</evidence>
<name>B8CFL0_THAPS</name>
<evidence type="ECO:0000256" key="9">
    <source>
        <dbReference type="ARBA" id="ARBA00025699"/>
    </source>
</evidence>
<dbReference type="PANTHER" id="PTHR30027">
    <property type="entry name" value="RIBOSOMAL RNA SMALL SUBUNIT METHYLTRANSFERASE E"/>
    <property type="match status" value="1"/>
</dbReference>
<dbReference type="Gene3D" id="3.40.1280.10">
    <property type="match status" value="1"/>
</dbReference>
<feature type="domain" description="Ribosomal RNA small subunit methyltransferase E methyltransferase" evidence="11">
    <location>
        <begin position="225"/>
        <end position="283"/>
    </location>
</feature>
<keyword evidence="7" id="KW-0808">Transferase</keyword>
<reference evidence="12 13" key="1">
    <citation type="journal article" date="2004" name="Science">
        <title>The genome of the diatom Thalassiosira pseudonana: ecology, evolution, and metabolism.</title>
        <authorList>
            <person name="Armbrust E.V."/>
            <person name="Berges J.A."/>
            <person name="Bowler C."/>
            <person name="Green B.R."/>
            <person name="Martinez D."/>
            <person name="Putnam N.H."/>
            <person name="Zhou S."/>
            <person name="Allen A.E."/>
            <person name="Apt K.E."/>
            <person name="Bechner M."/>
            <person name="Brzezinski M.A."/>
            <person name="Chaal B.K."/>
            <person name="Chiovitti A."/>
            <person name="Davis A.K."/>
            <person name="Demarest M.S."/>
            <person name="Detter J.C."/>
            <person name="Glavina T."/>
            <person name="Goodstein D."/>
            <person name="Hadi M.Z."/>
            <person name="Hellsten U."/>
            <person name="Hildebrand M."/>
            <person name="Jenkins B.D."/>
            <person name="Jurka J."/>
            <person name="Kapitonov V.V."/>
            <person name="Kroger N."/>
            <person name="Lau W.W."/>
            <person name="Lane T.W."/>
            <person name="Larimer F.W."/>
            <person name="Lippmeier J.C."/>
            <person name="Lucas S."/>
            <person name="Medina M."/>
            <person name="Montsant A."/>
            <person name="Obornik M."/>
            <person name="Parker M.S."/>
            <person name="Palenik B."/>
            <person name="Pazour G.J."/>
            <person name="Richardson P.M."/>
            <person name="Rynearson T.A."/>
            <person name="Saito M.A."/>
            <person name="Schwartz D.C."/>
            <person name="Thamatrakoln K."/>
            <person name="Valentin K."/>
            <person name="Vardi A."/>
            <person name="Wilkerson F.P."/>
            <person name="Rokhsar D.S."/>
        </authorList>
    </citation>
    <scope>NUCLEOTIDE SEQUENCE [LARGE SCALE GENOMIC DNA]</scope>
    <source>
        <strain evidence="12 13">CCMP1335</strain>
    </source>
</reference>
<keyword evidence="13" id="KW-1185">Reference proteome</keyword>
<dbReference type="GO" id="GO:0070042">
    <property type="term" value="F:rRNA (uridine-N3-)-methyltransferase activity"/>
    <property type="evidence" value="ECO:0000318"/>
    <property type="project" value="GO_Central"/>
</dbReference>
<dbReference type="AlphaFoldDB" id="B8CFL0"/>
<evidence type="ECO:0000256" key="3">
    <source>
        <dbReference type="ARBA" id="ARBA00012328"/>
    </source>
</evidence>
<comment type="function">
    <text evidence="9">Specifically methylates the N3 position of the uracil ring of uridine 1498 (m3U1498) in 16S rRNA. Acts on the fully assembled 30S ribosomal subunit.</text>
</comment>
<dbReference type="InterPro" id="IPR046886">
    <property type="entry name" value="RsmE_MTase_dom"/>
</dbReference>
<dbReference type="InterPro" id="IPR029028">
    <property type="entry name" value="Alpha/beta_knot_MTases"/>
</dbReference>
<evidence type="ECO:0000256" key="5">
    <source>
        <dbReference type="ARBA" id="ARBA00022552"/>
    </source>
</evidence>
<gene>
    <name evidence="12" type="ORF">THAPSDRAFT_11801</name>
</gene>
<dbReference type="Proteomes" id="UP000001449">
    <property type="component" value="Chromosome 22"/>
</dbReference>
<dbReference type="GO" id="GO:0070475">
    <property type="term" value="P:rRNA base methylation"/>
    <property type="evidence" value="ECO:0000318"/>
    <property type="project" value="GO_Central"/>
</dbReference>
<dbReference type="PANTHER" id="PTHR30027:SF3">
    <property type="entry name" value="16S RRNA (URACIL(1498)-N(3))-METHYLTRANSFERASE"/>
    <property type="match status" value="1"/>
</dbReference>
<dbReference type="eggNOG" id="ENOG502TBAN">
    <property type="taxonomic scope" value="Eukaryota"/>
</dbReference>
<dbReference type="EC" id="2.1.1.193" evidence="3"/>
<evidence type="ECO:0000256" key="8">
    <source>
        <dbReference type="ARBA" id="ARBA00022691"/>
    </source>
</evidence>
<organism evidence="12 13">
    <name type="scientific">Thalassiosira pseudonana</name>
    <name type="common">Marine diatom</name>
    <name type="synonym">Cyclotella nana</name>
    <dbReference type="NCBI Taxonomy" id="35128"/>
    <lineage>
        <taxon>Eukaryota</taxon>
        <taxon>Sar</taxon>
        <taxon>Stramenopiles</taxon>
        <taxon>Ochrophyta</taxon>
        <taxon>Bacillariophyta</taxon>
        <taxon>Coscinodiscophyceae</taxon>
        <taxon>Thalassiosirophycidae</taxon>
        <taxon>Thalassiosirales</taxon>
        <taxon>Thalassiosiraceae</taxon>
        <taxon>Thalassiosira</taxon>
    </lineage>
</organism>
<reference evidence="12 13" key="2">
    <citation type="journal article" date="2008" name="Nature">
        <title>The Phaeodactylum genome reveals the evolutionary history of diatom genomes.</title>
        <authorList>
            <person name="Bowler C."/>
            <person name="Allen A.E."/>
            <person name="Badger J.H."/>
            <person name="Grimwood J."/>
            <person name="Jabbari K."/>
            <person name="Kuo A."/>
            <person name="Maheswari U."/>
            <person name="Martens C."/>
            <person name="Maumus F."/>
            <person name="Otillar R.P."/>
            <person name="Rayko E."/>
            <person name="Salamov A."/>
            <person name="Vandepoele K."/>
            <person name="Beszteri B."/>
            <person name="Gruber A."/>
            <person name="Heijde M."/>
            <person name="Katinka M."/>
            <person name="Mock T."/>
            <person name="Valentin K."/>
            <person name="Verret F."/>
            <person name="Berges J.A."/>
            <person name="Brownlee C."/>
            <person name="Cadoret J.P."/>
            <person name="Chiovitti A."/>
            <person name="Choi C.J."/>
            <person name="Coesel S."/>
            <person name="De Martino A."/>
            <person name="Detter J.C."/>
            <person name="Durkin C."/>
            <person name="Falciatore A."/>
            <person name="Fournet J."/>
            <person name="Haruta M."/>
            <person name="Huysman M.J."/>
            <person name="Jenkins B.D."/>
            <person name="Jiroutova K."/>
            <person name="Jorgensen R.E."/>
            <person name="Joubert Y."/>
            <person name="Kaplan A."/>
            <person name="Kroger N."/>
            <person name="Kroth P.G."/>
            <person name="La Roche J."/>
            <person name="Lindquist E."/>
            <person name="Lommer M."/>
            <person name="Martin-Jezequel V."/>
            <person name="Lopez P.J."/>
            <person name="Lucas S."/>
            <person name="Mangogna M."/>
            <person name="McGinnis K."/>
            <person name="Medlin L.K."/>
            <person name="Montsant A."/>
            <person name="Oudot-Le Secq M.P."/>
            <person name="Napoli C."/>
            <person name="Obornik M."/>
            <person name="Parker M.S."/>
            <person name="Petit J.L."/>
            <person name="Porcel B.M."/>
            <person name="Poulsen N."/>
            <person name="Robison M."/>
            <person name="Rychlewski L."/>
            <person name="Rynearson T.A."/>
            <person name="Schmutz J."/>
            <person name="Shapiro H."/>
            <person name="Siaut M."/>
            <person name="Stanley M."/>
            <person name="Sussman M.R."/>
            <person name="Taylor A.R."/>
            <person name="Vardi A."/>
            <person name="von Dassow P."/>
            <person name="Vyverman W."/>
            <person name="Willis A."/>
            <person name="Wyrwicz L.S."/>
            <person name="Rokhsar D.S."/>
            <person name="Weissenbach J."/>
            <person name="Armbrust E.V."/>
            <person name="Green B.R."/>
            <person name="Van de Peer Y."/>
            <person name="Grigoriev I.V."/>
        </authorList>
    </citation>
    <scope>NUCLEOTIDE SEQUENCE [LARGE SCALE GENOMIC DNA]</scope>
    <source>
        <strain evidence="12 13">CCMP1335</strain>
    </source>
</reference>